<evidence type="ECO:0000313" key="2">
    <source>
        <dbReference type="WBParaSite" id="Pan_g8456.t1"/>
    </source>
</evidence>
<dbReference type="Proteomes" id="UP000492821">
    <property type="component" value="Unassembled WGS sequence"/>
</dbReference>
<accession>A0A7E4W793</accession>
<evidence type="ECO:0000313" key="1">
    <source>
        <dbReference type="Proteomes" id="UP000492821"/>
    </source>
</evidence>
<keyword evidence="1" id="KW-1185">Reference proteome</keyword>
<dbReference type="WBParaSite" id="Pan_g8456.t1">
    <property type="protein sequence ID" value="Pan_g8456.t1"/>
    <property type="gene ID" value="Pan_g8456"/>
</dbReference>
<name>A0A7E4W793_PANRE</name>
<dbReference type="AlphaFoldDB" id="A0A7E4W793"/>
<sequence length="283" mass="32766">MPYPITKLPYGLRCRLNELATPTERYHLQIAAGNASICPPNQVFHHIITKSFIKRIKPKSSNQPGSEDPPRQTLKFGPLLDKHSHPFVFRNENQFIYCTAELTLDNIDISGLPSQAENQAILEPKTVHLINCDNSKAVFDMISSKICFKYTTRVRLAVYTENRLQIWNIFNYFPSIKHLCLPEVKPFTWMADIRQFQKQGLQSLHLHGQAHKIEKLDAHYLVQFAKAQLPRFRLLVTINYDLMTSLCSQLRLYEGEGVPQQRHVTFQAPGKEHTFLLEEVLRQ</sequence>
<reference evidence="1" key="1">
    <citation type="journal article" date="2013" name="Genetics">
        <title>The draft genome and transcriptome of Panagrellus redivivus are shaped by the harsh demands of a free-living lifestyle.</title>
        <authorList>
            <person name="Srinivasan J."/>
            <person name="Dillman A.R."/>
            <person name="Macchietto M.G."/>
            <person name="Heikkinen L."/>
            <person name="Lakso M."/>
            <person name="Fracchia K.M."/>
            <person name="Antoshechkin I."/>
            <person name="Mortazavi A."/>
            <person name="Wong G."/>
            <person name="Sternberg P.W."/>
        </authorList>
    </citation>
    <scope>NUCLEOTIDE SEQUENCE [LARGE SCALE GENOMIC DNA]</scope>
    <source>
        <strain evidence="1">MT8872</strain>
    </source>
</reference>
<protein>
    <submittedName>
        <fullName evidence="2">F-box domain-containing protein</fullName>
    </submittedName>
</protein>
<reference evidence="2" key="2">
    <citation type="submission" date="2020-10" db="UniProtKB">
        <authorList>
            <consortium name="WormBaseParasite"/>
        </authorList>
    </citation>
    <scope>IDENTIFICATION</scope>
</reference>
<proteinExistence type="predicted"/>
<organism evidence="1 2">
    <name type="scientific">Panagrellus redivivus</name>
    <name type="common">Microworm</name>
    <dbReference type="NCBI Taxonomy" id="6233"/>
    <lineage>
        <taxon>Eukaryota</taxon>
        <taxon>Metazoa</taxon>
        <taxon>Ecdysozoa</taxon>
        <taxon>Nematoda</taxon>
        <taxon>Chromadorea</taxon>
        <taxon>Rhabditida</taxon>
        <taxon>Tylenchina</taxon>
        <taxon>Panagrolaimomorpha</taxon>
        <taxon>Panagrolaimoidea</taxon>
        <taxon>Panagrolaimidae</taxon>
        <taxon>Panagrellus</taxon>
    </lineage>
</organism>